<reference evidence="2" key="1">
    <citation type="journal article" date="2024" name="Proc. Natl. Acad. Sci. U.S.A.">
        <title>Extraordinary preservation of gene collinearity over three hundred million years revealed in homosporous lycophytes.</title>
        <authorList>
            <person name="Li C."/>
            <person name="Wickell D."/>
            <person name="Kuo L.Y."/>
            <person name="Chen X."/>
            <person name="Nie B."/>
            <person name="Liao X."/>
            <person name="Peng D."/>
            <person name="Ji J."/>
            <person name="Jenkins J."/>
            <person name="Williams M."/>
            <person name="Shu S."/>
            <person name="Plott C."/>
            <person name="Barry K."/>
            <person name="Rajasekar S."/>
            <person name="Grimwood J."/>
            <person name="Han X."/>
            <person name="Sun S."/>
            <person name="Hou Z."/>
            <person name="He W."/>
            <person name="Dai G."/>
            <person name="Sun C."/>
            <person name="Schmutz J."/>
            <person name="Leebens-Mack J.H."/>
            <person name="Li F.W."/>
            <person name="Wang L."/>
        </authorList>
    </citation>
    <scope>NUCLEOTIDE SEQUENCE [LARGE SCALE GENOMIC DNA]</scope>
    <source>
        <strain evidence="2">cv. PW_Plant_1</strain>
    </source>
</reference>
<dbReference type="Proteomes" id="UP001162992">
    <property type="component" value="Chromosome 2"/>
</dbReference>
<accession>A0ACC2ELA2</accession>
<dbReference type="EMBL" id="CM055093">
    <property type="protein sequence ID" value="KAJ7567282.1"/>
    <property type="molecule type" value="Genomic_DNA"/>
</dbReference>
<keyword evidence="2" id="KW-1185">Reference proteome</keyword>
<comment type="caution">
    <text evidence="1">The sequence shown here is derived from an EMBL/GenBank/DDBJ whole genome shotgun (WGS) entry which is preliminary data.</text>
</comment>
<name>A0ACC2ELA2_DIPCM</name>
<protein>
    <submittedName>
        <fullName evidence="1">Uncharacterized protein</fullName>
    </submittedName>
</protein>
<gene>
    <name evidence="1" type="ORF">O6H91_02G140700</name>
</gene>
<evidence type="ECO:0000313" key="1">
    <source>
        <dbReference type="EMBL" id="KAJ7567282.1"/>
    </source>
</evidence>
<sequence length="281" mass="31557">MSRGLKLSQQPFHHRRLAIKPRDPPQPNIAEQQYVETPRRATSENDPRMEVRSYYLSKSMIEDLKKEAQADAYSSVTAFFWRASVRARKVALAQKASISVVMNGRRILDLPPGLFGNVVFYGVAEAEVGSLLSEPLGVAAHLVAKAVAALDRECFQSIIDMVEKQRHRLLHEGSTIRPKVYLESPDLMLSSSLASFPLYKVNFGWGCPCFVSMNPSRRYPGFLYFNRAPPEWGAGLVANIECLNAHELDIDHEFGTLARNIPQLSSLASILNVDEKQVYDH</sequence>
<organism evidence="1 2">
    <name type="scientific">Diphasiastrum complanatum</name>
    <name type="common">Issler's clubmoss</name>
    <name type="synonym">Lycopodium complanatum</name>
    <dbReference type="NCBI Taxonomy" id="34168"/>
    <lineage>
        <taxon>Eukaryota</taxon>
        <taxon>Viridiplantae</taxon>
        <taxon>Streptophyta</taxon>
        <taxon>Embryophyta</taxon>
        <taxon>Tracheophyta</taxon>
        <taxon>Lycopodiopsida</taxon>
        <taxon>Lycopodiales</taxon>
        <taxon>Lycopodiaceae</taxon>
        <taxon>Lycopodioideae</taxon>
        <taxon>Diphasiastrum</taxon>
    </lineage>
</organism>
<proteinExistence type="predicted"/>
<evidence type="ECO:0000313" key="2">
    <source>
        <dbReference type="Proteomes" id="UP001162992"/>
    </source>
</evidence>